<dbReference type="SMART" id="SM00320">
    <property type="entry name" value="WD40"/>
    <property type="match status" value="9"/>
</dbReference>
<dbReference type="Gene3D" id="3.40.50.300">
    <property type="entry name" value="P-loop containing nucleotide triphosphate hydrolases"/>
    <property type="match status" value="1"/>
</dbReference>
<dbReference type="PANTHER" id="PTHR46082:SF11">
    <property type="entry name" value="AAA+ ATPASE DOMAIN-CONTAINING PROTEIN-RELATED"/>
    <property type="match status" value="1"/>
</dbReference>
<keyword evidence="2" id="KW-0853">WD repeat</keyword>
<dbReference type="InterPro" id="IPR035994">
    <property type="entry name" value="Nucleoside_phosphorylase_sf"/>
</dbReference>
<dbReference type="InterPro" id="IPR011047">
    <property type="entry name" value="Quinoprotein_ADH-like_sf"/>
</dbReference>
<dbReference type="InterPro" id="IPR036322">
    <property type="entry name" value="WD40_repeat_dom_sf"/>
</dbReference>
<dbReference type="InterPro" id="IPR056884">
    <property type="entry name" value="NPHP3-like_N"/>
</dbReference>
<evidence type="ECO:0000259" key="4">
    <source>
        <dbReference type="Pfam" id="PF24883"/>
    </source>
</evidence>
<organism evidence="5 6">
    <name type="scientific">Fusarium equiseti</name>
    <name type="common">Fusarium scirpi</name>
    <dbReference type="NCBI Taxonomy" id="61235"/>
    <lineage>
        <taxon>Eukaryota</taxon>
        <taxon>Fungi</taxon>
        <taxon>Dikarya</taxon>
        <taxon>Ascomycota</taxon>
        <taxon>Pezizomycotina</taxon>
        <taxon>Sordariomycetes</taxon>
        <taxon>Hypocreomycetidae</taxon>
        <taxon>Hypocreales</taxon>
        <taxon>Nectriaceae</taxon>
        <taxon>Fusarium</taxon>
        <taxon>Fusarium incarnatum-equiseti species complex</taxon>
    </lineage>
</organism>
<dbReference type="Pfam" id="PF00400">
    <property type="entry name" value="WD40"/>
    <property type="match status" value="7"/>
</dbReference>
<proteinExistence type="predicted"/>
<gene>
    <name evidence="5" type="ORF">NW768_004888</name>
</gene>
<comment type="caution">
    <text evidence="5">The sequence shown here is derived from an EMBL/GenBank/DDBJ whole genome shotgun (WGS) entry which is preliminary data.</text>
</comment>
<protein>
    <recommendedName>
        <fullName evidence="4">Nephrocystin 3-like N-terminal domain-containing protein</fullName>
    </recommendedName>
</protein>
<dbReference type="SUPFAM" id="SSF50998">
    <property type="entry name" value="Quinoprotein alcohol dehydrogenase-like"/>
    <property type="match status" value="1"/>
</dbReference>
<dbReference type="InterPro" id="IPR001680">
    <property type="entry name" value="WD40_rpt"/>
</dbReference>
<evidence type="ECO:0000256" key="3">
    <source>
        <dbReference type="SAM" id="MobiDB-lite"/>
    </source>
</evidence>
<accession>A0ABQ8RHE9</accession>
<dbReference type="InterPro" id="IPR027417">
    <property type="entry name" value="P-loop_NTPase"/>
</dbReference>
<name>A0ABQ8RHE9_FUSEQ</name>
<dbReference type="SUPFAM" id="SSF50978">
    <property type="entry name" value="WD40 repeat-like"/>
    <property type="match status" value="1"/>
</dbReference>
<feature type="repeat" description="WD" evidence="2">
    <location>
        <begin position="1240"/>
        <end position="1265"/>
    </location>
</feature>
<feature type="repeat" description="WD" evidence="2">
    <location>
        <begin position="1057"/>
        <end position="1098"/>
    </location>
</feature>
<evidence type="ECO:0000313" key="6">
    <source>
        <dbReference type="Proteomes" id="UP001152024"/>
    </source>
</evidence>
<dbReference type="InterPro" id="IPR015943">
    <property type="entry name" value="WD40/YVTN_repeat-like_dom_sf"/>
</dbReference>
<dbReference type="CDD" id="cd00200">
    <property type="entry name" value="WD40"/>
    <property type="match status" value="2"/>
</dbReference>
<evidence type="ECO:0000256" key="2">
    <source>
        <dbReference type="PROSITE-ProRule" id="PRU00221"/>
    </source>
</evidence>
<evidence type="ECO:0000256" key="1">
    <source>
        <dbReference type="ARBA" id="ARBA00022737"/>
    </source>
</evidence>
<dbReference type="InterPro" id="IPR011044">
    <property type="entry name" value="Quino_amine_DH_bsu"/>
</dbReference>
<dbReference type="Proteomes" id="UP001152024">
    <property type="component" value="Unassembled WGS sequence"/>
</dbReference>
<keyword evidence="1" id="KW-0677">Repeat</keyword>
<feature type="repeat" description="WD" evidence="2">
    <location>
        <begin position="1154"/>
        <end position="1194"/>
    </location>
</feature>
<dbReference type="Pfam" id="PF24883">
    <property type="entry name" value="NPHP3_N"/>
    <property type="match status" value="1"/>
</dbReference>
<dbReference type="SUPFAM" id="SSF52540">
    <property type="entry name" value="P-loop containing nucleoside triphosphate hydrolases"/>
    <property type="match status" value="1"/>
</dbReference>
<dbReference type="Gene3D" id="3.40.50.1580">
    <property type="entry name" value="Nucleoside phosphorylase domain"/>
    <property type="match status" value="1"/>
</dbReference>
<feature type="domain" description="Nephrocystin 3-like N-terminal" evidence="4">
    <location>
        <begin position="417"/>
        <end position="581"/>
    </location>
</feature>
<dbReference type="InterPro" id="IPR053137">
    <property type="entry name" value="NLR-like"/>
</dbReference>
<evidence type="ECO:0000313" key="5">
    <source>
        <dbReference type="EMBL" id="KAJ4135266.1"/>
    </source>
</evidence>
<dbReference type="EMBL" id="JAOQBH010000006">
    <property type="protein sequence ID" value="KAJ4135266.1"/>
    <property type="molecule type" value="Genomic_DNA"/>
</dbReference>
<keyword evidence="6" id="KW-1185">Reference proteome</keyword>
<feature type="repeat" description="WD" evidence="2">
    <location>
        <begin position="1405"/>
        <end position="1446"/>
    </location>
</feature>
<feature type="region of interest" description="Disordered" evidence="3">
    <location>
        <begin position="1"/>
        <end position="36"/>
    </location>
</feature>
<dbReference type="PANTHER" id="PTHR46082">
    <property type="entry name" value="ATP/GTP-BINDING PROTEIN-RELATED"/>
    <property type="match status" value="1"/>
</dbReference>
<dbReference type="PROSITE" id="PS50082">
    <property type="entry name" value="WD_REPEATS_2"/>
    <property type="match status" value="4"/>
</dbReference>
<reference evidence="5" key="1">
    <citation type="submission" date="2022-09" db="EMBL/GenBank/DDBJ databases">
        <title>Fusarium specimens isolated from Avocado Roots.</title>
        <authorList>
            <person name="Stajich J."/>
            <person name="Roper C."/>
            <person name="Heimlech-Rivalta G."/>
        </authorList>
    </citation>
    <scope>NUCLEOTIDE SEQUENCE</scope>
    <source>
        <strain evidence="5">CF00095</strain>
    </source>
</reference>
<dbReference type="SUPFAM" id="SSF50969">
    <property type="entry name" value="YVTN repeat-like/Quinoprotein amine dehydrogenase"/>
    <property type="match status" value="1"/>
</dbReference>
<dbReference type="PROSITE" id="PS50294">
    <property type="entry name" value="WD_REPEATS_REGION"/>
    <property type="match status" value="2"/>
</dbReference>
<dbReference type="SUPFAM" id="SSF53167">
    <property type="entry name" value="Purine and uridine phosphorylases"/>
    <property type="match status" value="1"/>
</dbReference>
<dbReference type="Gene3D" id="2.130.10.10">
    <property type="entry name" value="YVTN repeat-like/Quinoprotein amine dehydrogenase"/>
    <property type="match status" value="5"/>
</dbReference>
<sequence>MSSGDKRGHPPDSGHDSGPSKRSRAPDRSPPDHGYSRDQYTIGWVCALPLEMAAAKGMLDKIHPNPTEQDPNDHNTYLLGEVFGHNVVVACLPAGIYGIAPAATVAKDMLRTFKSIRFGLMVGIGGGIPSKTHDIRLGDVVVGQPTATNGGVVQYDRGKALQGHGFERTGTLNTPPQILLAALSRLQADHLVEDTRVTEFLEHLPGKMRKRFGHPGVCNDWLFRSEYSHIDDNATCEQCDRSQAVDRGDRDTTEPVIHYGTIASGDQIIKDATLRDQLGGEIAAICFETEAAGLRDFPSLVIRGICDYADSHKNKMWQFYAASVAAAFAKELLSLIPPSRVLQDDPITRLVSIAAENLIVSKQHLNVSSQTLSEQRRTNQILEDRAIDLHIVHEACYNSADVGGSPRCEKGTRVRIQQAIQQWADDDTGESFLWLIGPAGTGKPTLIRSLADSFHQDNRLVAGYFFKRGDQGRNDTNRLFSTLAMQLADNISSFKKALRVSISDIDGYSMEEKDLIYQFEKLLKNPLQGLDFDEDGVTRIIVLDAPDECERPENLPKVLALISEICDTCTALRLRVLLASRPEAQVARALEPLIQNGKARQLERHREFPEDTKADVRLYLENNFTRIRTQNKIQQSPWPSVEDVDHLVELSTSPEPLFIYAATLVRFIYDEKRLQNPKNQLKKWINQCKENRSQLHQMYNPILEQIFAFAKDTDFDQQLVFLGALVLVNTPLSLHALSSLLGLDVDDVSWWLPGLHAVLDIPSEPSNPIRLRHKSFGDFLLGPGNPSHAHFQLKASEIHILLARRCIEIMALYLKQDICDYKKLDLSREDIGIEEVNRCILPEVRYSCTHWIYHLRAGGSASGEQILSFLLKHFLHWLEVLALLQRTSDGLEDLHELGCLIKTSSNISKKLVEFLNDATRVLSSFASIIESAPLQTYASLLLFSPISSLIRQQFWDQRLPPHSHIEGVKYNWDAHVQTFQADSYLKGLAFSPDGKFLASAGNTVRLWNASTGGHLMTYKAASDASYVTFSSSNELLAAVCGQSLVRVWVIDTWEQLNTIRSRAIHTIAFSTDKDVLAVVESDNTVHFWNVRSGVLQKTMNFPTSWVLSDGRAFPVPGISGIPISPNFQLFASTSQGNRIELWGLAPSATMPHILNPDNSPVSTIAFSPDGKLLAAAGKSSIFIWDTETHRRNYTMENSDISVALAFSPQSRLLASTSENGVRLWTMATGAYVDLLDRTRAVAFSPDGELLATASDEKNIKVWDLKYVDAQYGQSSSKIQGLPSSILLFSPNGKLVVSQPELDTLQIWNSMTGKLLRALKHENNVDDIQFSSDSKLLACRCGPHGHWIWEVGDETKEPTRHSRESQTRTLKHPVVYSESGHLAAVQWDSQALDLYDATTGYYLSTLQSHVKDIHGVTFSPDGNLLAFWSSDDTIQLWDTKTRTRQFMIKMPEDSCFGTLKFSPGGTILAYGDLYRINWWDTAFGVYQHTFDRIYGAYHSHAFSPNKLILAAAVSKPRTREIINLYDVTTGHHRYTLHGHLGRAIDIAFSPDSLMVAVASEDRRNDEILS</sequence>